<proteinExistence type="predicted"/>
<dbReference type="EMBL" id="UINC01182011">
    <property type="protein sequence ID" value="SVD91993.1"/>
    <property type="molecule type" value="Genomic_DNA"/>
</dbReference>
<protein>
    <submittedName>
        <fullName evidence="1">Uncharacterized protein</fullName>
    </submittedName>
</protein>
<name>A0A382Z946_9ZZZZ</name>
<sequence>MIERMLWSWRYGLRSPRFWDEAIHYKGH</sequence>
<gene>
    <name evidence="1" type="ORF">METZ01_LOCUS444847</name>
</gene>
<evidence type="ECO:0000313" key="1">
    <source>
        <dbReference type="EMBL" id="SVD91993.1"/>
    </source>
</evidence>
<dbReference type="AlphaFoldDB" id="A0A382Z946"/>
<accession>A0A382Z946</accession>
<feature type="non-terminal residue" evidence="1">
    <location>
        <position position="28"/>
    </location>
</feature>
<organism evidence="1">
    <name type="scientific">marine metagenome</name>
    <dbReference type="NCBI Taxonomy" id="408172"/>
    <lineage>
        <taxon>unclassified sequences</taxon>
        <taxon>metagenomes</taxon>
        <taxon>ecological metagenomes</taxon>
    </lineage>
</organism>
<reference evidence="1" key="1">
    <citation type="submission" date="2018-05" db="EMBL/GenBank/DDBJ databases">
        <authorList>
            <person name="Lanie J.A."/>
            <person name="Ng W.-L."/>
            <person name="Kazmierczak K.M."/>
            <person name="Andrzejewski T.M."/>
            <person name="Davidsen T.M."/>
            <person name="Wayne K.J."/>
            <person name="Tettelin H."/>
            <person name="Glass J.I."/>
            <person name="Rusch D."/>
            <person name="Podicherti R."/>
            <person name="Tsui H.-C.T."/>
            <person name="Winkler M.E."/>
        </authorList>
    </citation>
    <scope>NUCLEOTIDE SEQUENCE</scope>
</reference>